<feature type="domain" description="TNFR-Cys" evidence="4">
    <location>
        <begin position="5054"/>
        <end position="5091"/>
    </location>
</feature>
<feature type="compositionally biased region" description="Basic and acidic residues" evidence="2">
    <location>
        <begin position="6268"/>
        <end position="6294"/>
    </location>
</feature>
<dbReference type="Gene3D" id="2.10.50.10">
    <property type="entry name" value="Tumor Necrosis Factor Receptor, subunit A, domain 2"/>
    <property type="match status" value="10"/>
</dbReference>
<feature type="coiled-coil region" evidence="1">
    <location>
        <begin position="5530"/>
        <end position="5579"/>
    </location>
</feature>
<accession>A0ABN7SIX2</accession>
<evidence type="ECO:0000259" key="4">
    <source>
        <dbReference type="SMART" id="SM00208"/>
    </source>
</evidence>
<evidence type="ECO:0000256" key="1">
    <source>
        <dbReference type="SAM" id="Coils"/>
    </source>
</evidence>
<feature type="coiled-coil region" evidence="1">
    <location>
        <begin position="6041"/>
        <end position="6110"/>
    </location>
</feature>
<feature type="domain" description="TNFR-Cys" evidence="4">
    <location>
        <begin position="3923"/>
        <end position="3957"/>
    </location>
</feature>
<feature type="signal peptide" evidence="3">
    <location>
        <begin position="1"/>
        <end position="15"/>
    </location>
</feature>
<proteinExistence type="predicted"/>
<keyword evidence="3" id="KW-0732">Signal</keyword>
<sequence length="6571" mass="707467">MKGLVFLLLYNTGQAQDGCSNTDTYCQNATLGDSSCAHVCICDPCPDSGQFTQGICSNCVLVADYKTSASGCPAGTFWQQGLKDCIDCPEGFYSSAGKDKCRICPAGSSCNSQGITGSCGANQVSPEGFQDCLTCPPSFEPDGQEKCVEKSETCSNSNKYKPYDSLCINTPAGYTSDGSNGLTQCPDTQYSTGASSCVDCPEGKKCDRYGGQEDCLISAGLSPKTPVSTTGCQHCTRGTDCTTLSDCGVGKQWDETSKICVSTDCDKGPCDGSFQYNCDPGMTLIGNLCEPCPLVFNSTGQVKGEVGICPQTKCPAGYGFSSGSCELCDDSHHSDGSSACQSCDLHDNLYCPNRDGVPVECPTGYYKKLSTDKTCSPCPEGNSCDALGASPCGPNEYSYEGDSVCRACLPGHECNSSTAKMCRYGEYINGNSCTPCPKGNACPNPWENEQPCTCNDDGCNFQDATGQIECKPCPAGKTCTESTASSCASGKYSLEGQKSCENCPPGSMCPTADSPPVPCDPGYYAPANSIDCTICDINWSCDKEGKTVACGPNEYSPLGVSECFQCPNGHSCGTGIPVPCSPGQYSLNGVCTSCSAGNYCPIGSNSQITCPVGHKCPANAFAPTLCPPGKFQTNTGQSSCSDCTPGYTCDGYTKKTCPVGHFCIDSTISPVPCPKGEYQDETGQTGCKTGAAGFYCPPGAIECHLCPAGSYCNSGTKANCPAGKYSEEEGRSSQCDEECPLGHYCPAGTSSPFPCPPGFYQDTIGESNCKPCPDGKSCSSSGLIKPDRRCDHGHFCSSSSNYPNSWAPSTTWRGNAGNPSTMCPAGKYSAKTDNTGESQCETCPAGFYCFPGTGNGLINPIKCPAGYYCEGTQGLEVRDADGNEVDIPFKFPLDPAYGTKPSWETGSGENYRPRGCLAGTWSNQTGVSDPNECWVCEQGWMCTFGTNQLDQGDVVDLIELPAPFDEVQHDFYFEENYFRRSQIQAMKCPRGCYCSPGTGYGVTDNYNSQLTYGFINNFYSDYTLKEPQGCPPGTYNDEEGIGRVSDCKSCEPGYYCDGAIKDENLHLLNREPLDEYEPGTVVPDACPAGFYNPNYGGSSFADDCPQCPGGWHCPENATSVPTECGKGKYSDVQAIVCLDCEPGYYCDNSTTSKEDMLNNKKCPPGIDCSVNSPDYPISIIPELFQNPCPLGYYCPDVDPVPCPPGTFGGEFGLSEEDQCTPCTEGYYCPPLGVPPTGAGEWPTIEVPSCEFDHISLGNYTCNAYKECRPGRYCETGSYEETECVKGTYQPFPRAKSKEECAPCKSGNYCDEPGLAEPKPCPAGFYCEFNVDNFISTPCPPGTYSISESLRSKYECPLCGGGLYCSGELDSLTDTVKPPKNCTAGVYCRQGSPSEDDSNCNLPDETDPLYVPGVECPIICPQGAYCPAGSFTPQPCEEGTYTTGPGKGKNDDCEMCKAGHFCSGEVLSDPVTGVYYDGTSGQCEGGYYCPGGNIRSNGKDGSLDTRECSPGTFCPLESADETACSDGEYQEYKLGAECEICPPGHKCTVATGTFDPVICENGEYCDGAIVNDCDAGKYLNVTELYDTTIISPYTMGGSQSDPTKDINNVSTECPAGFTCPAGTGSKFENPCAPGTFNENPLLDTSCSACTAGRVCDKYATVGSTNVTFVDCPAGYFCPERACKIVPTLDPANTNDPCEDVIEECPAGYHCPLNSAEPKECPAGTYSDRKLLSGCFDCEAGFFCPGEDYANFFSNYDDCINESYCRIPCPAGSKCESTGLSAPKECDIGEFNPYVGALQCLPCEAGKACPTKGISIPTDDIDSGYYSISGADTKTPSGTPDVNGPCPDGYICGSGQTLPNPCAEGEESESASKSTTCVPCGEGKFCPKKATESSNGLPCLDGFSCESGCISANSVTEDKCVVCPVGHECKKGSISNCEQQYQPSVGQNECLDCPAGKDCEKGIAADCPEGHYCEESKGKAECGRNTFADVTGLQNSSECSPCPPGIDCSKETLPISSYPTTPCPAGNKCLGGDDPLTCTSGGSTYCPEGSINDVAVPTGQLSSDAATLTPCAEDEFCTGNNPSACSNDHHCPVGTPFEIPCGRPGAESCFSCDENFYCPYDASQNPCLPGFLCPPDTPIPTKLCPAGTKCNDGISVDCNGAEYNPAEGQSECIECPAGGDCTSTGKDQVDPTDCPGGSFCEFGHVTEDCAAGSFGTDLSTGAQSQEHCHECPYGKYCTGGKDNNNCSIDGKECPIGTETDSPDECPEGHICIQGKKELCPSSLYPDSSNINCIACTEGGYCPGDGSYVLCNEGYYCPSSSDTLRPDHLCPVGNVCPDGSEKPQDCSPGNKTIELGSEVCMNCDAGYYCENGSDEKECGAGIVCAPGSTDQSITCSDGYSSSVTGLTDQSECQQCEVGTYCKDGKQTSCDPGCDCQAESSVSCPNNCPAGSECSLATALPCPPGQFNDGTIGNALSCDPCVDGNYQDQHGQSTCIDSCAEGFYCNSGAKSEYPSRLSNGTDFGICPTGHYCTGGKKAECQEGTYQDREGQNACFDCPAGYLCNEKGLDDYINHPCPAGQYCGRKALTGIDCPSGKYRTTEGARSEEECQLCEPGKVCPGKDVQNDCPAGYYCFVGAKDNGPLAPEPFNSAINITIDGTDRETVGICPIGHYCPAETALPKPCPAGFYCDIEGMEKPDTSKECPGGMYCISGAKDDSTIVIPNHKIDCPPGFYCPKGTKVPIMCPAGTYRNVPGGADKNSCSQCQEGFVCYQGQIETDENQCPEGFFCEAGVKDIYDRTGPVYTYFCPPGFSCKDGIREPCQAGTYQADRGKLTCNTCPAGYYCQEDLINGIWSPTSCPKGTYCRAGSDSATDCPVGTFGLTSNLQSESQCTACLAGHYCDKEGMTKDLVLANKCNEGYLCTPGSSGPNGQRDGSDEENRCELGSYCPAGTPVAIKCPAGKFNDGSDPTMFVDCAICTEDFYCEYSGTIRPVACPKFYLCPNEDSDPGETGLDVGAIIAKTGGSVTPFVCPLYHQCDDGLIRTAATCPDNTYREEFEMDPSHTEHCQPCPSGKTCQQGQILDLCAKGNFCDEDVGTVPCPLGSYNPNLGSFLDPNITCDKDIANLQACAVEQKVCLACPAGYYCDNPLGTSLPKQCNAGYYCNQNSFDKEENLCPVGHYCPAGTAEPVPCPVGTYLDDSGKEKLDDCKLCPPKKFCDEPGLFQTFSLIDCKEGYFCGLGSPSRTPEVQVDNRNSTGEYYGPCIEGEYCPSGDNAAPIPCPVGEYNDLVHQGKCSTCPAGYECPGGDVLPTPCKEGYFCPTSETIPQMCPPGTYNPSTLGYLEGTHCQKCPDGKICDQLAQEVPTTCPQKSYCQGGIQTQCKSEKLCDSIDQGYEKNCPYGSQCTDSDAGPCEIGSYCENSTPTKCEPGSYCPSDSEKYPTLCEPGTTSNVLGATVDTCNECTQGYCPQYGNSDDSLNTVSDGFYCDSTKPCGATSTPNSCEPGFMCKNGLRSECSASTEFQSNSEQSECLPCGDGFTCDSSQRFECPEGTYCAAGENIEHECKEGSIGFVSGASDEQEACRDCPPGYNCDKKGMKISDLPSNQCPVGYYCELGTDGLNIPECEEGKYCNGTSTDVYGFPCPVSTFSNSAGLEDEGQCSPCSANRYCPRSGLSNIDDFLCLAGYDCFAITGNSQPNLPDNICPEGKYCEQAMPAVNCSENFYLDRTGATQESDCDACPAGKDCSKTSGISDSLDDLESCPQGSYCPGGVPQDCDIDNDFGVCDEEGLTDPIPCADGTLQSLSICIPCAPGSKCFLGMESDKIKNIEEDCGAGFYCLAGTERLGEPCPSSTFSNALIATDDSTCTSCTAGNYCVGLGQTSITGDCEEGYWCSGGNESPRPENELNSTGNLIGNACSPGEECDTIVATPCAEGFYQPDFRKNHCEMCPAGFYCKEKGTTVPVECPQGNYCPEGTGSNATYEDGIPCPDGSTGSRPGLVDFDDCTLCAAGKYCNSTSISIDPQGLNCTEGHYCSGGSSVPDPCQAEDGDCDNLTDYEETCWDSLTLSNKTVGGVCVPGYFCPEGSARPRPCDAGKSCQGLKLSEPDGGCDPGYYCPTGSKSPQEKVCLPGHYCLADSAYPEPCPPGTYDVTDTVDSTHRTNSSICIENESQVDGFAFEGWGNTFLTGVECEAGWYCEKGTYNRYGDLCTRHHYCPKRSYYPIPCPTGKWQPNSGSIECTDCPAGWFCNVTDIGNSHREPPSAEEYPKPCEIGYYCPEGTTKQEVCPDGTYGNRTRLASADDCLTCPPGYYCSDGFIVGMCQPGTFCTGGQGPNYARGLSYYLDISESWRGQFQYPEGASGFCQAGTYCPEGSHAPIPCPPGFFGNSGNQSDFTLACEPAQPGKYVGVEAGSSSDEKECQNGFYCAGRSKLSRPYDDAALGNLGGTICPAGRECETGNIALCNNGTFQVNEGQNQCIECTPGYLCPQKGVTLPFSCPEGSYCEEGSSEGSECAEDSFNPVERQSDSSSCYPCKGGFKCNGGDNVDVCSDRNYCPEGQGEILCPAGHLCTEQLSSPEPCETGSYQPSEGKTDCEPCLGGHYCEFRGAKDVTGPCEGGYYCNGNVTDPRPSPEKCLQGEACPIGAIDPILCNNGSYAPLDLMEKCEICPPGYYCDGIDELPFWRTKYEGVVLPIECNKDEYENVIPPDEFGYCEEGSRLPTRCPSGSLVQGAPQLFDSTECEPCPTGYYCEGGAIAGECEKGSFCLASSGEKDSKENFFDEHILSENTLCDTDQKNGCAGKCPPGYLCEEGTDLPIPCPQGQKLADGTLLTAPGCEDVGPGEFGVQGLFDSEGKPFLCPEGYYCPGPDSTQNITADPIPCPVGTYMNSEGAKDKCTACIGGYDCTELGLRNYETFICPPGHYCLAGEGREPCPNSTWRPDVGGSSDIIGHEDGCSLCPEGEYCPENVINDAGVPCPPGFTCPEGTEIADELCPAGYYCPESSFHERYPCSAGFYCELGSWNETVCEFPYYCPPLTDKEFGFTCDLGHGALAGLNRTNEEEFCQLCPAGTYRSREDQPECEPCPAGMSCPEGTGEDPREPILCPIGHYCPTGNPLGRPIPCPPGTFSNEVGAQQEACQPCPVDTYNNLEGQAACRLCGTASIAREGSIQCQCIGTNRIFQFSDGSCICKQGYESHGYDEADDETEVNKRSDCVEIVNDRCDDGFVRDAFTRECITVDDADQKCEDSNLQCKSGSPVFDQNYGTCFCSIVDAVEDIEGCCYIPEASVDVATGELTIDGETIDGVYGLSPVNKTSAFTVSLSSSGVFADLPVNGSTRARRQAEFASAEQIQQPAICLLPGEMVLFELDIKSNTAESHYPKYQVGSLYNSNPDFDYGAFRTLEAVILEAEDDQSLNFDKFAYIFEQEGNFVFYSSQNELYTIIIHVALEGTSCGSGTEDSENIRVQPQSERTFSSFGISRTTNINLTPNWPLIASLSITIILLILILLVFSTVWSRKDRSFSPWQYWKPKYLATDMPYVYPPLVAKNMEHNLDEDLLEEENQQREDHLTSQELFDRLEDQNLQIASQMQNHQRQLQEYFESMHQEAAKLQAFIQKAKEPKQQSNSKKANKIQKNELDQSPKDQTAARALMTTVQQLLNQLNQGRVLITEEMVDAVLQNKSDKKNGLEAGEQEKIVKEEIELVEKLCTVDLDSEDELARLVKEEADLLANAKDEQERNEIIANYSAMKAALQKRRKDDLEKQKAALRQRLVARRRQDLAKRDMENKTEKMLAEERSGAIVEMMTASKQVHSDKKKRIKAVYMNKMSTRVKPENKDQFVIAADNAMDQIENDFAAKILSDLERVDESGSVEWEEICKAMEANFASEQDIATAKANHDYQLLVEKQAVLENVQTTEIDEISKTLQGLIEKYSNDPDSILNDFNQQMAEKLHKDKIKEIERDALAKLKAMNAVDLSGDDELDGQFAQQLAEVADKQASEREELERELAEKEAEEQRRLEEELARQQKQTMSELNAKQQAEIEARQGNLTDSQMKMMLLAHSKAQEEAQDALNDKHAAQQDALKARLAKMRRDKTMKLETNQEEEMSKEKERIDEEIKEQTRQKQLEAEKEAAMKLIADTGASTEEVIDAIMDRRHRAEIEAFNAEMDEELSRRLEAATEDGVLPEHAKAKIEHDMQVERAAGLLNLKEKHYQEKLAMLTELAPLAAKNAENDKKKLEKARKKIEEEQAQQERELAAEREKWEAEQKRLMEEEMGKFESELDQKLLEEEQRLAEELEEKQKQREKAENEKKQQLEEELAQKLAENAQADHARLLAEHQSQIDKISARQGLDKAKMAEQIKKRLEAKKQIAMKEKQVEVDGDHQLAVEDFEKNQVEKISERKAAAEEVEEEEEFDGPLTEAQLKKVLAGLPLLGSLNNIKNFLQKSFLDEDVVYGDINPIDISELDKVELLNYNYAIYLLKFFKSNLRAGDATRIVISEPIPQSKNEFGTDLYVSGNDLVIRRRVFSTEPGKLAVVLSWAFATAVGEQKKSKGKTAGFVQQVFFQTQSLLMNEAFLLLNSDNRRVPKELTEN</sequence>
<feature type="domain" description="TNFR-Cys" evidence="4">
    <location>
        <begin position="88"/>
        <end position="121"/>
    </location>
</feature>
<dbReference type="SMART" id="SM00208">
    <property type="entry name" value="TNFR"/>
    <property type="match status" value="9"/>
</dbReference>
<feature type="domain" description="TNFR-Cys" evidence="4">
    <location>
        <begin position="755"/>
        <end position="790"/>
    </location>
</feature>
<evidence type="ECO:0000313" key="6">
    <source>
        <dbReference type="Proteomes" id="UP001158576"/>
    </source>
</evidence>
<feature type="domain" description="TNFR-Cys" evidence="4">
    <location>
        <begin position="2953"/>
        <end position="2990"/>
    </location>
</feature>
<dbReference type="Proteomes" id="UP001158576">
    <property type="component" value="Chromosome XSR"/>
</dbReference>
<feature type="region of interest" description="Disordered" evidence="2">
    <location>
        <begin position="6212"/>
        <end position="6238"/>
    </location>
</feature>
<keyword evidence="1" id="KW-0175">Coiled coil</keyword>
<feature type="domain" description="TNFR-Cys" evidence="4">
    <location>
        <begin position="2110"/>
        <end position="2148"/>
    </location>
</feature>
<dbReference type="EMBL" id="OU015569">
    <property type="protein sequence ID" value="CAG5098823.1"/>
    <property type="molecule type" value="Genomic_DNA"/>
</dbReference>
<feature type="domain" description="TNFR-Cys" evidence="4">
    <location>
        <begin position="5109"/>
        <end position="5142"/>
    </location>
</feature>
<feature type="region of interest" description="Disordered" evidence="2">
    <location>
        <begin position="5600"/>
        <end position="5626"/>
    </location>
</feature>
<feature type="chain" id="PRO_5045705587" evidence="3">
    <location>
        <begin position="16"/>
        <end position="6571"/>
    </location>
</feature>
<organism evidence="5 6">
    <name type="scientific">Oikopleura dioica</name>
    <name type="common">Tunicate</name>
    <dbReference type="NCBI Taxonomy" id="34765"/>
    <lineage>
        <taxon>Eukaryota</taxon>
        <taxon>Metazoa</taxon>
        <taxon>Chordata</taxon>
        <taxon>Tunicata</taxon>
        <taxon>Appendicularia</taxon>
        <taxon>Copelata</taxon>
        <taxon>Oikopleuridae</taxon>
        <taxon>Oikopleura</taxon>
    </lineage>
</organism>
<protein>
    <submittedName>
        <fullName evidence="5">Oidioi.mRNA.OKI2018_I69.XSR.g16008.t1.cds</fullName>
    </submittedName>
</protein>
<name>A0ABN7SIX2_OIKDI</name>
<feature type="domain" description="TNFR-Cys" evidence="4">
    <location>
        <begin position="4188"/>
        <end position="4223"/>
    </location>
</feature>
<evidence type="ECO:0000313" key="5">
    <source>
        <dbReference type="EMBL" id="CAG5098823.1"/>
    </source>
</evidence>
<feature type="coiled-coil region" evidence="1">
    <location>
        <begin position="5698"/>
        <end position="5760"/>
    </location>
</feature>
<keyword evidence="6" id="KW-1185">Reference proteome</keyword>
<feature type="region of interest" description="Disordered" evidence="2">
    <location>
        <begin position="6268"/>
        <end position="6303"/>
    </location>
</feature>
<reference evidence="5 6" key="1">
    <citation type="submission" date="2021-04" db="EMBL/GenBank/DDBJ databases">
        <authorList>
            <person name="Bliznina A."/>
        </authorList>
    </citation>
    <scope>NUCLEOTIDE SEQUENCE [LARGE SCALE GENOMIC DNA]</scope>
</reference>
<dbReference type="InterPro" id="IPR001368">
    <property type="entry name" value="TNFR/NGFR_Cys_rich_reg"/>
</dbReference>
<dbReference type="PANTHER" id="PTHR46104">
    <property type="entry name" value="GENE 9195-RELATED-RELATED"/>
    <property type="match status" value="1"/>
</dbReference>
<gene>
    <name evidence="5" type="ORF">OKIOD_LOCUS7566</name>
</gene>
<dbReference type="InterPro" id="IPR009030">
    <property type="entry name" value="Growth_fac_rcpt_cys_sf"/>
</dbReference>
<evidence type="ECO:0000256" key="2">
    <source>
        <dbReference type="SAM" id="MobiDB-lite"/>
    </source>
</evidence>
<feature type="compositionally biased region" description="Basic and acidic residues" evidence="2">
    <location>
        <begin position="6223"/>
        <end position="6238"/>
    </location>
</feature>
<feature type="domain" description="TNFR-Cys" evidence="4">
    <location>
        <begin position="2458"/>
        <end position="2491"/>
    </location>
</feature>
<dbReference type="SUPFAM" id="SSF57184">
    <property type="entry name" value="Growth factor receptor domain"/>
    <property type="match status" value="10"/>
</dbReference>
<dbReference type="SMART" id="SM01411">
    <property type="entry name" value="Ephrin_rec_like"/>
    <property type="match status" value="68"/>
</dbReference>
<dbReference type="CDD" id="cd22265">
    <property type="entry name" value="UDM1_RNF168"/>
    <property type="match status" value="1"/>
</dbReference>
<dbReference type="PANTHER" id="PTHR46104:SF1">
    <property type="entry name" value="GENE 9195-RELATED"/>
    <property type="match status" value="1"/>
</dbReference>
<feature type="region of interest" description="Disordered" evidence="2">
    <location>
        <begin position="5974"/>
        <end position="6001"/>
    </location>
</feature>
<evidence type="ECO:0000256" key="3">
    <source>
        <dbReference type="SAM" id="SignalP"/>
    </source>
</evidence>